<keyword evidence="8 18" id="KW-0677">Repeat</keyword>
<dbReference type="UniPathway" id="UPA00973"/>
<dbReference type="EC" id="2.3.1.157" evidence="18"/>
<keyword evidence="11 18" id="KW-0573">Peptidoglycan synthesis</keyword>
<comment type="subunit">
    <text evidence="18">Homotrimer.</text>
</comment>
<dbReference type="GO" id="GO:0009245">
    <property type="term" value="P:lipid A biosynthetic process"/>
    <property type="evidence" value="ECO:0007669"/>
    <property type="project" value="UniProtKB-UniRule"/>
</dbReference>
<comment type="pathway">
    <text evidence="18">Nucleotide-sugar biosynthesis; UDP-N-acetyl-alpha-D-glucosamine biosynthesis; N-acetyl-alpha-D-glucosamine 1-phosphate from alpha-D-glucosamine 6-phosphate (route II): step 2/2.</text>
</comment>
<dbReference type="GO" id="GO:0000902">
    <property type="term" value="P:cell morphogenesis"/>
    <property type="evidence" value="ECO:0007669"/>
    <property type="project" value="UniProtKB-UniRule"/>
</dbReference>
<evidence type="ECO:0000256" key="7">
    <source>
        <dbReference type="ARBA" id="ARBA00022723"/>
    </source>
</evidence>
<feature type="binding site" evidence="18">
    <location>
        <position position="379"/>
    </location>
    <ligand>
        <name>acetyl-CoA</name>
        <dbReference type="ChEBI" id="CHEBI:57288"/>
    </ligand>
</feature>
<feature type="binding site" evidence="18">
    <location>
        <position position="439"/>
    </location>
    <ligand>
        <name>acetyl-CoA</name>
        <dbReference type="ChEBI" id="CHEBI:57288"/>
    </ligand>
</feature>
<evidence type="ECO:0000259" key="19">
    <source>
        <dbReference type="Pfam" id="PF12804"/>
    </source>
</evidence>
<comment type="pathway">
    <text evidence="18">Bacterial outer membrane biogenesis; LPS lipid A biosynthesis.</text>
</comment>
<dbReference type="GO" id="GO:0016020">
    <property type="term" value="C:membrane"/>
    <property type="evidence" value="ECO:0007669"/>
    <property type="project" value="GOC"/>
</dbReference>
<comment type="cofactor">
    <cofactor evidence="18">
        <name>Mg(2+)</name>
        <dbReference type="ChEBI" id="CHEBI:18420"/>
    </cofactor>
    <text evidence="18">Binds 1 Mg(2+) ion per subunit.</text>
</comment>
<dbReference type="GO" id="GO:0008360">
    <property type="term" value="P:regulation of cell shape"/>
    <property type="evidence" value="ECO:0007669"/>
    <property type="project" value="UniProtKB-KW"/>
</dbReference>
<feature type="binding site" evidence="18">
    <location>
        <position position="350"/>
    </location>
    <ligand>
        <name>UDP-N-acetyl-alpha-D-glucosamine</name>
        <dbReference type="ChEBI" id="CHEBI:57705"/>
    </ligand>
</feature>
<feature type="binding site" evidence="18">
    <location>
        <position position="153"/>
    </location>
    <ligand>
        <name>UDP-N-acetyl-alpha-D-glucosamine</name>
        <dbReference type="ChEBI" id="CHEBI:57705"/>
    </ligand>
</feature>
<evidence type="ECO:0000256" key="11">
    <source>
        <dbReference type="ARBA" id="ARBA00022984"/>
    </source>
</evidence>
<dbReference type="PANTHER" id="PTHR43584:SF3">
    <property type="entry name" value="BIFUNCTIONAL PROTEIN GLMU"/>
    <property type="match status" value="1"/>
</dbReference>
<dbReference type="Gene3D" id="3.90.550.10">
    <property type="entry name" value="Spore Coat Polysaccharide Biosynthesis Protein SpsA, Chain A"/>
    <property type="match status" value="1"/>
</dbReference>
<dbReference type="InterPro" id="IPR029044">
    <property type="entry name" value="Nucleotide-diphossugar_trans"/>
</dbReference>
<keyword evidence="4 18" id="KW-0963">Cytoplasm</keyword>
<dbReference type="HAMAP" id="MF_01631">
    <property type="entry name" value="GlmU"/>
    <property type="match status" value="1"/>
</dbReference>
<dbReference type="Pfam" id="PF25087">
    <property type="entry name" value="GMPPB_C"/>
    <property type="match status" value="1"/>
</dbReference>
<feature type="binding site" evidence="18">
    <location>
        <position position="226"/>
    </location>
    <ligand>
        <name>Mg(2+)</name>
        <dbReference type="ChEBI" id="CHEBI:18420"/>
    </ligand>
</feature>
<dbReference type="GO" id="GO:0009252">
    <property type="term" value="P:peptidoglycan biosynthetic process"/>
    <property type="evidence" value="ECO:0007669"/>
    <property type="project" value="UniProtKB-UniRule"/>
</dbReference>
<comment type="subcellular location">
    <subcellularLocation>
        <location evidence="1 18">Cytoplasm</location>
    </subcellularLocation>
</comment>
<evidence type="ECO:0000256" key="6">
    <source>
        <dbReference type="ARBA" id="ARBA00022695"/>
    </source>
</evidence>
<feature type="binding site" evidence="18">
    <location>
        <position position="376"/>
    </location>
    <ligand>
        <name>UDP-N-acetyl-alpha-D-glucosamine</name>
        <dbReference type="ChEBI" id="CHEBI:57705"/>
    </ligand>
</feature>
<reference evidence="21 22" key="1">
    <citation type="submission" date="2017-02" db="EMBL/GenBank/DDBJ databases">
        <title>Draft genome sequence of Moraxella lincolnii CCUG 9405T type strain.</title>
        <authorList>
            <person name="Salva-Serra F."/>
            <person name="Engstrom-Jakobsson H."/>
            <person name="Thorell K."/>
            <person name="Jaen-Luchoro D."/>
            <person name="Gonzales-Siles L."/>
            <person name="Karlsson R."/>
            <person name="Yazdan S."/>
            <person name="Boulund F."/>
            <person name="Johnning A."/>
            <person name="Engstrand L."/>
            <person name="Kristiansson E."/>
            <person name="Moore E."/>
        </authorList>
    </citation>
    <scope>NUCLEOTIDE SEQUENCE [LARGE SCALE GENOMIC DNA]</scope>
    <source>
        <strain evidence="21 22">CCUG 9405</strain>
    </source>
</reference>
<protein>
    <recommendedName>
        <fullName evidence="18">Bifunctional protein GlmU</fullName>
    </recommendedName>
    <domain>
        <recommendedName>
            <fullName evidence="18">UDP-N-acetylglucosamine pyrophosphorylase</fullName>
            <ecNumber evidence="18">2.7.7.23</ecNumber>
        </recommendedName>
        <alternativeName>
            <fullName evidence="18">N-acetylglucosamine-1-phosphate uridyltransferase</fullName>
        </alternativeName>
    </domain>
    <domain>
        <recommendedName>
            <fullName evidence="18">Glucosamine-1-phosphate N-acetyltransferase</fullName>
            <ecNumber evidence="18">2.3.1.157</ecNumber>
        </recommendedName>
    </domain>
</protein>
<feature type="domain" description="Mannose-1-phosphate guanyltransferase C-terminal" evidence="20">
    <location>
        <begin position="264"/>
        <end position="331"/>
    </location>
</feature>
<keyword evidence="12 18" id="KW-0511">Multifunctional enzyme</keyword>
<comment type="caution">
    <text evidence="21">The sequence shown here is derived from an EMBL/GenBank/DDBJ whole genome shotgun (WGS) entry which is preliminary data.</text>
</comment>
<feature type="region of interest" description="Pyrophosphorylase" evidence="18">
    <location>
        <begin position="1"/>
        <end position="228"/>
    </location>
</feature>
<feature type="binding site" evidence="18">
    <location>
        <begin position="100"/>
        <end position="102"/>
    </location>
    <ligand>
        <name>UDP-N-acetyl-alpha-D-glucosamine</name>
        <dbReference type="ChEBI" id="CHEBI:57705"/>
    </ligand>
</feature>
<evidence type="ECO:0000256" key="8">
    <source>
        <dbReference type="ARBA" id="ARBA00022737"/>
    </source>
</evidence>
<comment type="catalytic activity">
    <reaction evidence="16 18">
        <text>N-acetyl-alpha-D-glucosamine 1-phosphate + UTP + H(+) = UDP-N-acetyl-alpha-D-glucosamine + diphosphate</text>
        <dbReference type="Rhea" id="RHEA:13509"/>
        <dbReference type="ChEBI" id="CHEBI:15378"/>
        <dbReference type="ChEBI" id="CHEBI:33019"/>
        <dbReference type="ChEBI" id="CHEBI:46398"/>
        <dbReference type="ChEBI" id="CHEBI:57705"/>
        <dbReference type="ChEBI" id="CHEBI:57776"/>
        <dbReference type="EC" id="2.7.7.23"/>
    </reaction>
</comment>
<dbReference type="GO" id="GO:0000287">
    <property type="term" value="F:magnesium ion binding"/>
    <property type="evidence" value="ECO:0007669"/>
    <property type="project" value="UniProtKB-UniRule"/>
</dbReference>
<evidence type="ECO:0000256" key="13">
    <source>
        <dbReference type="ARBA" id="ARBA00023315"/>
    </source>
</evidence>
<evidence type="ECO:0000256" key="12">
    <source>
        <dbReference type="ARBA" id="ARBA00023268"/>
    </source>
</evidence>
<dbReference type="UniPathway" id="UPA00113">
    <property type="reaction ID" value="UER00532"/>
</dbReference>
<dbReference type="SUPFAM" id="SSF53448">
    <property type="entry name" value="Nucleotide-diphospho-sugar transferases"/>
    <property type="match status" value="1"/>
</dbReference>
<dbReference type="InterPro" id="IPR011004">
    <property type="entry name" value="Trimer_LpxA-like_sf"/>
</dbReference>
<keyword evidence="13 18" id="KW-0012">Acyltransferase</keyword>
<feature type="binding site" evidence="18">
    <location>
        <position position="365"/>
    </location>
    <ligand>
        <name>UDP-N-acetyl-alpha-D-glucosamine</name>
        <dbReference type="ChEBI" id="CHEBI:57705"/>
    </ligand>
</feature>
<comment type="caution">
    <text evidence="18">Lacks conserved residue(s) required for the propagation of feature annotation.</text>
</comment>
<dbReference type="OrthoDB" id="9775031at2"/>
<dbReference type="InterPro" id="IPR056729">
    <property type="entry name" value="GMPPB_C"/>
</dbReference>
<keyword evidence="7 18" id="KW-0479">Metal-binding</keyword>
<evidence type="ECO:0000256" key="9">
    <source>
        <dbReference type="ARBA" id="ARBA00022842"/>
    </source>
</evidence>
<evidence type="ECO:0000313" key="21">
    <source>
        <dbReference type="EMBL" id="OOS20369.1"/>
    </source>
</evidence>
<dbReference type="NCBIfam" id="TIGR01173">
    <property type="entry name" value="glmU"/>
    <property type="match status" value="1"/>
</dbReference>
<evidence type="ECO:0000256" key="14">
    <source>
        <dbReference type="ARBA" id="ARBA00023316"/>
    </source>
</evidence>
<dbReference type="InterPro" id="IPR050065">
    <property type="entry name" value="GlmU-like"/>
</dbReference>
<evidence type="ECO:0000313" key="22">
    <source>
        <dbReference type="Proteomes" id="UP000191094"/>
    </source>
</evidence>
<dbReference type="EC" id="2.7.7.23" evidence="18"/>
<keyword evidence="10 18" id="KW-0133">Cell shape</keyword>
<comment type="similarity">
    <text evidence="2 18">In the C-terminal section; belongs to the transferase hexapeptide repeat family.</text>
</comment>
<dbReference type="STRING" id="90241.B0682_07030"/>
<feature type="domain" description="MobA-like NTP transferase" evidence="19">
    <location>
        <begin position="6"/>
        <end position="118"/>
    </location>
</feature>
<dbReference type="Proteomes" id="UP000191094">
    <property type="component" value="Unassembled WGS sequence"/>
</dbReference>
<dbReference type="InterPro" id="IPR001451">
    <property type="entry name" value="Hexapep"/>
</dbReference>
<feature type="binding site" evidence="18">
    <location>
        <position position="102"/>
    </location>
    <ligand>
        <name>Mg(2+)</name>
        <dbReference type="ChEBI" id="CHEBI:18420"/>
    </ligand>
</feature>
<evidence type="ECO:0000256" key="17">
    <source>
        <dbReference type="ARBA" id="ARBA00049628"/>
    </source>
</evidence>
<dbReference type="AlphaFoldDB" id="A0A1T0CDL8"/>
<proteinExistence type="inferred from homology"/>
<dbReference type="InterPro" id="IPR005882">
    <property type="entry name" value="Bifunctional_GlmU"/>
</dbReference>
<name>A0A1T0CDL8_9GAMM</name>
<dbReference type="CDD" id="cd03353">
    <property type="entry name" value="LbH_GlmU_C"/>
    <property type="match status" value="1"/>
</dbReference>
<comment type="catalytic activity">
    <reaction evidence="15 18">
        <text>alpha-D-glucosamine 1-phosphate + acetyl-CoA = N-acetyl-alpha-D-glucosamine 1-phosphate + CoA + H(+)</text>
        <dbReference type="Rhea" id="RHEA:13725"/>
        <dbReference type="ChEBI" id="CHEBI:15378"/>
        <dbReference type="ChEBI" id="CHEBI:57287"/>
        <dbReference type="ChEBI" id="CHEBI:57288"/>
        <dbReference type="ChEBI" id="CHEBI:57776"/>
        <dbReference type="ChEBI" id="CHEBI:58516"/>
        <dbReference type="EC" id="2.3.1.157"/>
    </reaction>
</comment>
<evidence type="ECO:0000256" key="3">
    <source>
        <dbReference type="ARBA" id="ARBA00007947"/>
    </source>
</evidence>
<dbReference type="Gene3D" id="2.160.10.10">
    <property type="entry name" value="Hexapeptide repeat proteins"/>
    <property type="match status" value="1"/>
</dbReference>
<dbReference type="Pfam" id="PF14602">
    <property type="entry name" value="Hexapep_2"/>
    <property type="match status" value="1"/>
</dbReference>
<dbReference type="PANTHER" id="PTHR43584">
    <property type="entry name" value="NUCLEOTIDYL TRANSFERASE"/>
    <property type="match status" value="1"/>
</dbReference>
<evidence type="ECO:0000256" key="1">
    <source>
        <dbReference type="ARBA" id="ARBA00004496"/>
    </source>
</evidence>
<dbReference type="InterPro" id="IPR025877">
    <property type="entry name" value="MobA-like_NTP_Trfase"/>
</dbReference>
<keyword evidence="22" id="KW-1185">Reference proteome</keyword>
<dbReference type="GO" id="GO:0003977">
    <property type="term" value="F:UDP-N-acetylglucosamine diphosphorylase activity"/>
    <property type="evidence" value="ECO:0007669"/>
    <property type="project" value="UniProtKB-UniRule"/>
</dbReference>
<dbReference type="RefSeq" id="WP_078307753.1">
    <property type="nucleotide sequence ID" value="NZ_CP147511.1"/>
</dbReference>
<feature type="binding site" evidence="18">
    <location>
        <position position="332"/>
    </location>
    <ligand>
        <name>UDP-N-acetyl-alpha-D-glucosamine</name>
        <dbReference type="ChEBI" id="CHEBI:57705"/>
    </ligand>
</feature>
<feature type="binding site" evidence="18">
    <location>
        <position position="422"/>
    </location>
    <ligand>
        <name>acetyl-CoA</name>
        <dbReference type="ChEBI" id="CHEBI:57288"/>
    </ligand>
</feature>
<keyword evidence="6 18" id="KW-0548">Nucleotidyltransferase</keyword>
<gene>
    <name evidence="18" type="primary">glmU</name>
    <name evidence="21" type="ORF">B0682_07030</name>
</gene>
<dbReference type="SUPFAM" id="SSF51161">
    <property type="entry name" value="Trimeric LpxA-like enzymes"/>
    <property type="match status" value="1"/>
</dbReference>
<organism evidence="21 22">
    <name type="scientific">Lwoffella lincolnii</name>
    <dbReference type="NCBI Taxonomy" id="90241"/>
    <lineage>
        <taxon>Bacteria</taxon>
        <taxon>Pseudomonadati</taxon>
        <taxon>Pseudomonadota</taxon>
        <taxon>Gammaproteobacteria</taxon>
        <taxon>Moraxellales</taxon>
        <taxon>Moraxellaceae</taxon>
        <taxon>Lwoffella</taxon>
    </lineage>
</organism>
<evidence type="ECO:0000256" key="5">
    <source>
        <dbReference type="ARBA" id="ARBA00022679"/>
    </source>
</evidence>
<dbReference type="GO" id="GO:0006048">
    <property type="term" value="P:UDP-N-acetylglucosamine biosynthetic process"/>
    <property type="evidence" value="ECO:0007669"/>
    <property type="project" value="UniProtKB-UniPathway"/>
</dbReference>
<evidence type="ECO:0000256" key="18">
    <source>
        <dbReference type="HAMAP-Rule" id="MF_01631"/>
    </source>
</evidence>
<comment type="similarity">
    <text evidence="3 18">In the N-terminal section; belongs to the N-acetylglucosamine-1-phosphate uridyltransferase family.</text>
</comment>
<dbReference type="EMBL" id="MUYT01000008">
    <property type="protein sequence ID" value="OOS20369.1"/>
    <property type="molecule type" value="Genomic_DNA"/>
</dbReference>
<feature type="binding site" evidence="18">
    <location>
        <position position="73"/>
    </location>
    <ligand>
        <name>UDP-N-acetyl-alpha-D-glucosamine</name>
        <dbReference type="ChEBI" id="CHEBI:57705"/>
    </ligand>
</feature>
<feature type="region of interest" description="Linker" evidence="18">
    <location>
        <begin position="229"/>
        <end position="249"/>
    </location>
</feature>
<evidence type="ECO:0000256" key="15">
    <source>
        <dbReference type="ARBA" id="ARBA00048247"/>
    </source>
</evidence>
<accession>A0A1T0CDL8</accession>
<dbReference type="Pfam" id="PF12804">
    <property type="entry name" value="NTP_transf_3"/>
    <property type="match status" value="1"/>
</dbReference>
<keyword evidence="5 18" id="KW-0808">Transferase</keyword>
<feature type="binding site" evidence="18">
    <location>
        <begin position="385"/>
        <end position="386"/>
    </location>
    <ligand>
        <name>acetyl-CoA</name>
        <dbReference type="ChEBI" id="CHEBI:57288"/>
    </ligand>
</feature>
<feature type="active site" description="Proton acceptor" evidence="18">
    <location>
        <position position="362"/>
    </location>
</feature>
<keyword evidence="14 18" id="KW-0961">Cell wall biogenesis/degradation</keyword>
<comment type="function">
    <text evidence="17 18">Catalyzes the last two sequential reactions in the de novo biosynthetic pathway for UDP-N-acetylglucosamine (UDP-GlcNAc). The C-terminal domain catalyzes the transfer of acetyl group from acetyl coenzyme A to glucosamine-1-phosphate (GlcN-1-P) to produce N-acetylglucosamine-1-phosphate (GlcNAc-1-P), which is converted into UDP-GlcNAc by the transfer of uridine 5-monophosphate (from uridine 5-triphosphate), a reaction catalyzed by the N-terminal domain.</text>
</comment>
<keyword evidence="9 18" id="KW-0460">Magnesium</keyword>
<feature type="region of interest" description="N-acetyltransferase" evidence="18">
    <location>
        <begin position="250"/>
        <end position="455"/>
    </location>
</feature>
<dbReference type="GO" id="GO:0019134">
    <property type="term" value="F:glucosamine-1-phosphate N-acetyltransferase activity"/>
    <property type="evidence" value="ECO:0007669"/>
    <property type="project" value="UniProtKB-UniRule"/>
</dbReference>
<comment type="pathway">
    <text evidence="18">Nucleotide-sugar biosynthesis; UDP-N-acetyl-alpha-D-glucosamine biosynthesis; UDP-N-acetyl-alpha-D-glucosamine from N-acetyl-alpha-D-glucosamine 1-phosphate: step 1/1.</text>
</comment>
<evidence type="ECO:0000259" key="20">
    <source>
        <dbReference type="Pfam" id="PF25087"/>
    </source>
</evidence>
<feature type="binding site" evidence="18">
    <location>
        <begin position="78"/>
        <end position="79"/>
    </location>
    <ligand>
        <name>UDP-N-acetyl-alpha-D-glucosamine</name>
        <dbReference type="ChEBI" id="CHEBI:57705"/>
    </ligand>
</feature>
<dbReference type="CDD" id="cd02540">
    <property type="entry name" value="GT2_GlmU_N_bac"/>
    <property type="match status" value="1"/>
</dbReference>
<feature type="binding site" evidence="18">
    <location>
        <position position="168"/>
    </location>
    <ligand>
        <name>UDP-N-acetyl-alpha-D-glucosamine</name>
        <dbReference type="ChEBI" id="CHEBI:57705"/>
    </ligand>
</feature>
<evidence type="ECO:0000256" key="2">
    <source>
        <dbReference type="ARBA" id="ARBA00007707"/>
    </source>
</evidence>
<feature type="binding site" evidence="18">
    <location>
        <position position="226"/>
    </location>
    <ligand>
        <name>UDP-N-acetyl-alpha-D-glucosamine</name>
        <dbReference type="ChEBI" id="CHEBI:57705"/>
    </ligand>
</feature>
<feature type="binding site" evidence="18">
    <location>
        <position position="22"/>
    </location>
    <ligand>
        <name>UDP-N-acetyl-alpha-D-glucosamine</name>
        <dbReference type="ChEBI" id="CHEBI:57705"/>
    </ligand>
</feature>
<evidence type="ECO:0000256" key="10">
    <source>
        <dbReference type="ARBA" id="ARBA00022960"/>
    </source>
</evidence>
<dbReference type="GO" id="GO:0005737">
    <property type="term" value="C:cytoplasm"/>
    <property type="evidence" value="ECO:0007669"/>
    <property type="project" value="UniProtKB-SubCell"/>
</dbReference>
<feature type="binding site" evidence="18">
    <location>
        <position position="404"/>
    </location>
    <ligand>
        <name>acetyl-CoA</name>
        <dbReference type="ChEBI" id="CHEBI:57288"/>
    </ligand>
</feature>
<sequence>MQLSTIIMAAGKGTRMKSTKPKVLQPLAGKPLLQHVLDTVKKINSQNNIVIFGFAGEQVKHAFSHETITWVEQTKQLGTGHAVQMALPILPKTGKTLILSGDVPLIGVDTLNKLTNSHGPFAMLTMTVANPFGLGRVVRENGNPDGKVLAIVEQKDATASEQLITEINSGVYCVANDILHQYLNHLDNNNTQGEYYLTDIVKMAVADGIKIATVSPTFDFEVAGVNDRIQLANLERTWQQHQAKQLMKQGVHVLDPNRFDLRGTLVCGTDVQIDVNVIFEGDCQLGDNVVIGAGCVIKNSDIADNTVIAPYSLLDNAIVGKNNQIGPFSRLRPKVMTANHVHIGNFVELKNTQMADGAKANHLAYLGDATIGQKTNIGAGTITANYDGVNKFKTSIGDDVRIGSNAVLVAPVAIGDKVTVGAGSTITKDCESEKLVIARSRQMAVDGWARPEKKS</sequence>
<dbReference type="InterPro" id="IPR038009">
    <property type="entry name" value="GlmU_C_LbH"/>
</dbReference>
<evidence type="ECO:0000256" key="16">
    <source>
        <dbReference type="ARBA" id="ARBA00048493"/>
    </source>
</evidence>
<dbReference type="GO" id="GO:0071555">
    <property type="term" value="P:cell wall organization"/>
    <property type="evidence" value="ECO:0007669"/>
    <property type="project" value="UniProtKB-KW"/>
</dbReference>
<evidence type="ECO:0000256" key="4">
    <source>
        <dbReference type="ARBA" id="ARBA00022490"/>
    </source>
</evidence>
<feature type="binding site" evidence="18">
    <location>
        <position position="135"/>
    </location>
    <ligand>
        <name>UDP-N-acetyl-alpha-D-glucosamine</name>
        <dbReference type="ChEBI" id="CHEBI:57705"/>
    </ligand>
</feature>